<feature type="chain" id="PRO_5047494848" description="YtkA-like" evidence="1">
    <location>
        <begin position="23"/>
        <end position="183"/>
    </location>
</feature>
<dbReference type="EMBL" id="JAUBDI010000025">
    <property type="protein sequence ID" value="MDW0114943.1"/>
    <property type="molecule type" value="Genomic_DNA"/>
</dbReference>
<protein>
    <recommendedName>
        <fullName evidence="4">YtkA-like</fullName>
    </recommendedName>
</protein>
<proteinExistence type="predicted"/>
<gene>
    <name evidence="2" type="ORF">QT711_17320</name>
</gene>
<accession>A0ABU4GD77</accession>
<keyword evidence="1" id="KW-0732">Signal</keyword>
<evidence type="ECO:0000313" key="3">
    <source>
        <dbReference type="Proteomes" id="UP001282284"/>
    </source>
</evidence>
<name>A0ABU4GD77_9BACL</name>
<reference evidence="2 3" key="1">
    <citation type="submission" date="2023-06" db="EMBL/GenBank/DDBJ databases">
        <title>Sporosarcina sp. nov., isolated from Korean traditional fermented seafood 'Jeotgal'.</title>
        <authorList>
            <person name="Yang A.I."/>
            <person name="Shin N.-R."/>
        </authorList>
    </citation>
    <scope>NUCLEOTIDE SEQUENCE [LARGE SCALE GENOMIC DNA]</scope>
    <source>
        <strain evidence="2 3">KCTC13119</strain>
    </source>
</reference>
<organism evidence="2 3">
    <name type="scientific">Sporosarcina saromensis</name>
    <dbReference type="NCBI Taxonomy" id="359365"/>
    <lineage>
        <taxon>Bacteria</taxon>
        <taxon>Bacillati</taxon>
        <taxon>Bacillota</taxon>
        <taxon>Bacilli</taxon>
        <taxon>Bacillales</taxon>
        <taxon>Caryophanaceae</taxon>
        <taxon>Sporosarcina</taxon>
    </lineage>
</organism>
<sequence length="183" mass="20933">MSYKVFLLMVSLFLLLFGCSPNDEGEAKLPGDTEQTLSETLERPEIFVGIKDPEEEGGVTYAIRDKSCWEEEGMECNNLQPHDPEELVKGYPTMIVHQEDEISISKLNSDFNTPDAIWDIDELEIIQHFKGEETTVETVDENNGRHTFKAPQEPGRYFFSAILRWNGEIKGEAIFAFSFFVKE</sequence>
<comment type="caution">
    <text evidence="2">The sequence shown here is derived from an EMBL/GenBank/DDBJ whole genome shotgun (WGS) entry which is preliminary data.</text>
</comment>
<dbReference type="PROSITE" id="PS51257">
    <property type="entry name" value="PROKAR_LIPOPROTEIN"/>
    <property type="match status" value="1"/>
</dbReference>
<dbReference type="Proteomes" id="UP001282284">
    <property type="component" value="Unassembled WGS sequence"/>
</dbReference>
<dbReference type="RefSeq" id="WP_317946358.1">
    <property type="nucleotide sequence ID" value="NZ_JAUBDI010000025.1"/>
</dbReference>
<keyword evidence="3" id="KW-1185">Reference proteome</keyword>
<evidence type="ECO:0000313" key="2">
    <source>
        <dbReference type="EMBL" id="MDW0114943.1"/>
    </source>
</evidence>
<evidence type="ECO:0000256" key="1">
    <source>
        <dbReference type="SAM" id="SignalP"/>
    </source>
</evidence>
<feature type="signal peptide" evidence="1">
    <location>
        <begin position="1"/>
        <end position="22"/>
    </location>
</feature>
<evidence type="ECO:0008006" key="4">
    <source>
        <dbReference type="Google" id="ProtNLM"/>
    </source>
</evidence>